<evidence type="ECO:0000256" key="5">
    <source>
        <dbReference type="SAM" id="Phobius"/>
    </source>
</evidence>
<evidence type="ECO:0000256" key="2">
    <source>
        <dbReference type="ARBA" id="ARBA00022692"/>
    </source>
</evidence>
<feature type="transmembrane region" description="Helical" evidence="5">
    <location>
        <begin position="64"/>
        <end position="81"/>
    </location>
</feature>
<keyword evidence="4 5" id="KW-0472">Membrane</keyword>
<keyword evidence="3 5" id="KW-1133">Transmembrane helix</keyword>
<name>A0A7Z0DIC3_9ACTN</name>
<evidence type="ECO:0000256" key="4">
    <source>
        <dbReference type="ARBA" id="ARBA00023136"/>
    </source>
</evidence>
<dbReference type="GO" id="GO:0006508">
    <property type="term" value="P:proteolysis"/>
    <property type="evidence" value="ECO:0007669"/>
    <property type="project" value="UniProtKB-KW"/>
</dbReference>
<dbReference type="RefSeq" id="WP_343051429.1">
    <property type="nucleotide sequence ID" value="NZ_JACBZR010000001.1"/>
</dbReference>
<evidence type="ECO:0000313" key="8">
    <source>
        <dbReference type="Proteomes" id="UP000564496"/>
    </source>
</evidence>
<comment type="subcellular location">
    <subcellularLocation>
        <location evidence="1">Membrane</location>
        <topology evidence="1">Multi-pass membrane protein</topology>
    </subcellularLocation>
</comment>
<dbReference type="InterPro" id="IPR052165">
    <property type="entry name" value="Membrane_assoc_protease"/>
</dbReference>
<dbReference type="Proteomes" id="UP000564496">
    <property type="component" value="Unassembled WGS sequence"/>
</dbReference>
<dbReference type="EMBL" id="JACBZR010000001">
    <property type="protein sequence ID" value="NYI75900.1"/>
    <property type="molecule type" value="Genomic_DNA"/>
</dbReference>
<evidence type="ECO:0000259" key="6">
    <source>
        <dbReference type="Pfam" id="PF01957"/>
    </source>
</evidence>
<dbReference type="PANTHER" id="PTHR33507:SF3">
    <property type="entry name" value="INNER MEMBRANE PROTEIN YBBJ"/>
    <property type="match status" value="1"/>
</dbReference>
<keyword evidence="7" id="KW-0378">Hydrolase</keyword>
<keyword evidence="8" id="KW-1185">Reference proteome</keyword>
<comment type="caution">
    <text evidence="7">The sequence shown here is derived from an EMBL/GenBank/DDBJ whole genome shotgun (WGS) entry which is preliminary data.</text>
</comment>
<dbReference type="GO" id="GO:0008233">
    <property type="term" value="F:peptidase activity"/>
    <property type="evidence" value="ECO:0007669"/>
    <property type="project" value="UniProtKB-KW"/>
</dbReference>
<proteinExistence type="predicted"/>
<dbReference type="InterPro" id="IPR002810">
    <property type="entry name" value="NfeD-like_C"/>
</dbReference>
<evidence type="ECO:0000256" key="3">
    <source>
        <dbReference type="ARBA" id="ARBA00022989"/>
    </source>
</evidence>
<protein>
    <submittedName>
        <fullName evidence="7">Membrane protein implicated in regulation of membrane protease activity</fullName>
    </submittedName>
</protein>
<reference evidence="7 8" key="1">
    <citation type="submission" date="2020-07" db="EMBL/GenBank/DDBJ databases">
        <title>Sequencing the genomes of 1000 actinobacteria strains.</title>
        <authorList>
            <person name="Klenk H.-P."/>
        </authorList>
    </citation>
    <scope>NUCLEOTIDE SEQUENCE [LARGE SCALE GENOMIC DNA]</scope>
    <source>
        <strain evidence="7 8">DSM 26487</strain>
    </source>
</reference>
<dbReference type="GO" id="GO:0005886">
    <property type="term" value="C:plasma membrane"/>
    <property type="evidence" value="ECO:0007669"/>
    <property type="project" value="TreeGrafter"/>
</dbReference>
<dbReference type="PANTHER" id="PTHR33507">
    <property type="entry name" value="INNER MEMBRANE PROTEIN YBBJ"/>
    <property type="match status" value="1"/>
</dbReference>
<dbReference type="SUPFAM" id="SSF141322">
    <property type="entry name" value="NfeD domain-like"/>
    <property type="match status" value="1"/>
</dbReference>
<organism evidence="7 8">
    <name type="scientific">Nocardioides panzhihuensis</name>
    <dbReference type="NCBI Taxonomy" id="860243"/>
    <lineage>
        <taxon>Bacteria</taxon>
        <taxon>Bacillati</taxon>
        <taxon>Actinomycetota</taxon>
        <taxon>Actinomycetes</taxon>
        <taxon>Propionibacteriales</taxon>
        <taxon>Nocardioidaceae</taxon>
        <taxon>Nocardioides</taxon>
    </lineage>
</organism>
<gene>
    <name evidence="7" type="ORF">BJ988_000548</name>
</gene>
<dbReference type="InterPro" id="IPR012340">
    <property type="entry name" value="NA-bd_OB-fold"/>
</dbReference>
<sequence length="166" mass="17145">MTITTPGVGWGETEAGGLMWSIFWIIVAVLLGVAEAFTMTLAFAFVAGGALLAAGSAALGAPVLVQALVFVLAGGGSVLLVRPVARRHLALPPPVRDGTDALVGRQAVVLAEVSFDHGLVRLGGEEWSARPYDEDLVIPVGCRVDVLEIEGATALVHPRDPSSLSP</sequence>
<keyword evidence="7" id="KW-0645">Protease</keyword>
<dbReference type="AlphaFoldDB" id="A0A7Z0DIC3"/>
<feature type="domain" description="NfeD-like C-terminal" evidence="6">
    <location>
        <begin position="100"/>
        <end position="158"/>
    </location>
</feature>
<keyword evidence="2 5" id="KW-0812">Transmembrane</keyword>
<accession>A0A7Z0DIC3</accession>
<feature type="transmembrane region" description="Helical" evidence="5">
    <location>
        <begin position="15"/>
        <end position="34"/>
    </location>
</feature>
<evidence type="ECO:0000313" key="7">
    <source>
        <dbReference type="EMBL" id="NYI75900.1"/>
    </source>
</evidence>
<dbReference type="Gene3D" id="2.40.50.140">
    <property type="entry name" value="Nucleic acid-binding proteins"/>
    <property type="match status" value="1"/>
</dbReference>
<evidence type="ECO:0000256" key="1">
    <source>
        <dbReference type="ARBA" id="ARBA00004141"/>
    </source>
</evidence>
<dbReference type="Pfam" id="PF01957">
    <property type="entry name" value="NfeD"/>
    <property type="match status" value="1"/>
</dbReference>